<evidence type="ECO:0000313" key="3">
    <source>
        <dbReference type="Proteomes" id="UP000691718"/>
    </source>
</evidence>
<accession>A0A8S3X7T4</accession>
<dbReference type="EMBL" id="CAJQZP010001010">
    <property type="protein sequence ID" value="CAG5007919.1"/>
    <property type="molecule type" value="Genomic_DNA"/>
</dbReference>
<dbReference type="OrthoDB" id="418748at2759"/>
<gene>
    <name evidence="2" type="ORF">PAPOLLO_LOCUS14983</name>
</gene>
<dbReference type="Pfam" id="PF00078">
    <property type="entry name" value="RVT_1"/>
    <property type="match status" value="1"/>
</dbReference>
<dbReference type="Proteomes" id="UP000691718">
    <property type="component" value="Unassembled WGS sequence"/>
</dbReference>
<sequence length="316" mass="36148">MPLHFLFLDLQKAFDSVSREMIWWALRSKLVPETYVEIVRDIYRNSDSIVRTAVGDTTPLPHNRRLASGLRLKPYLFSVILDELSASVQKLPQPWLLMYADGIALVYGNKGRLTRPVHAWREALESGGLKLNVAKMEYMACLLQAIYSVFSDLTSLRVGDNTVESKDNFRYLGSVLDASRDIDRDMKVRISAAWAKWREVTGVICDPKMTVKLKGQVYKTVIMPVLTYGSVVGLLLERHRQFLHVTEMNMLWWMLPETNFRLIQNKTDDDTVNVICAADRAFPAPNLTLATPERSYKIEDVCSIQQLAYKAIAPYR</sequence>
<evidence type="ECO:0000313" key="2">
    <source>
        <dbReference type="EMBL" id="CAG5007919.1"/>
    </source>
</evidence>
<dbReference type="InterPro" id="IPR000477">
    <property type="entry name" value="RT_dom"/>
</dbReference>
<keyword evidence="3" id="KW-1185">Reference proteome</keyword>
<comment type="caution">
    <text evidence="2">The sequence shown here is derived from an EMBL/GenBank/DDBJ whole genome shotgun (WGS) entry which is preliminary data.</text>
</comment>
<organism evidence="2 3">
    <name type="scientific">Parnassius apollo</name>
    <name type="common">Apollo butterfly</name>
    <name type="synonym">Papilio apollo</name>
    <dbReference type="NCBI Taxonomy" id="110799"/>
    <lineage>
        <taxon>Eukaryota</taxon>
        <taxon>Metazoa</taxon>
        <taxon>Ecdysozoa</taxon>
        <taxon>Arthropoda</taxon>
        <taxon>Hexapoda</taxon>
        <taxon>Insecta</taxon>
        <taxon>Pterygota</taxon>
        <taxon>Neoptera</taxon>
        <taxon>Endopterygota</taxon>
        <taxon>Lepidoptera</taxon>
        <taxon>Glossata</taxon>
        <taxon>Ditrysia</taxon>
        <taxon>Papilionoidea</taxon>
        <taxon>Papilionidae</taxon>
        <taxon>Parnassiinae</taxon>
        <taxon>Parnassini</taxon>
        <taxon>Parnassius</taxon>
        <taxon>Parnassius</taxon>
    </lineage>
</organism>
<dbReference type="PROSITE" id="PS50878">
    <property type="entry name" value="RT_POL"/>
    <property type="match status" value="1"/>
</dbReference>
<dbReference type="AlphaFoldDB" id="A0A8S3X7T4"/>
<reference evidence="2" key="1">
    <citation type="submission" date="2021-04" db="EMBL/GenBank/DDBJ databases">
        <authorList>
            <person name="Tunstrom K."/>
        </authorList>
    </citation>
    <scope>NUCLEOTIDE SEQUENCE</scope>
</reference>
<protein>
    <submittedName>
        <fullName evidence="2">(apollo) hypothetical protein</fullName>
    </submittedName>
</protein>
<dbReference type="PANTHER" id="PTHR47027:SF20">
    <property type="entry name" value="REVERSE TRANSCRIPTASE-LIKE PROTEIN WITH RNA-DIRECTED DNA POLYMERASE DOMAIN"/>
    <property type="match status" value="1"/>
</dbReference>
<name>A0A8S3X7T4_PARAO</name>
<evidence type="ECO:0000259" key="1">
    <source>
        <dbReference type="PROSITE" id="PS50878"/>
    </source>
</evidence>
<dbReference type="PANTHER" id="PTHR47027">
    <property type="entry name" value="REVERSE TRANSCRIPTASE DOMAIN-CONTAINING PROTEIN"/>
    <property type="match status" value="1"/>
</dbReference>
<feature type="domain" description="Reverse transcriptase" evidence="1">
    <location>
        <begin position="1"/>
        <end position="176"/>
    </location>
</feature>
<proteinExistence type="predicted"/>